<accession>A0A552VAN1</accession>
<evidence type="ECO:0008006" key="3">
    <source>
        <dbReference type="Google" id="ProtNLM"/>
    </source>
</evidence>
<protein>
    <recommendedName>
        <fullName evidence="3">Fibronectin type-III domain-containing protein</fullName>
    </recommendedName>
</protein>
<comment type="caution">
    <text evidence="1">The sequence shown here is derived from an EMBL/GenBank/DDBJ whole genome shotgun (WGS) entry which is preliminary data.</text>
</comment>
<evidence type="ECO:0000313" key="1">
    <source>
        <dbReference type="EMBL" id="TRW27534.1"/>
    </source>
</evidence>
<proteinExistence type="predicted"/>
<keyword evidence="2" id="KW-1185">Reference proteome</keyword>
<dbReference type="OrthoDB" id="1121506at2"/>
<dbReference type="AlphaFoldDB" id="A0A552VAN1"/>
<dbReference type="InterPro" id="IPR013783">
    <property type="entry name" value="Ig-like_fold"/>
</dbReference>
<dbReference type="EMBL" id="VJVZ01000001">
    <property type="protein sequence ID" value="TRW27534.1"/>
    <property type="molecule type" value="Genomic_DNA"/>
</dbReference>
<evidence type="ECO:0000313" key="2">
    <source>
        <dbReference type="Proteomes" id="UP000320643"/>
    </source>
</evidence>
<dbReference type="Proteomes" id="UP000320643">
    <property type="component" value="Unassembled WGS sequence"/>
</dbReference>
<reference evidence="1 2" key="1">
    <citation type="submission" date="2019-07" db="EMBL/GenBank/DDBJ databases">
        <title>Flavobacterium sp. nov., isolated from glacier ice.</title>
        <authorList>
            <person name="Liu Q."/>
            <person name="Xin Y.-H."/>
        </authorList>
    </citation>
    <scope>NUCLEOTIDE SEQUENCE [LARGE SCALE GENOMIC DNA]</scope>
    <source>
        <strain evidence="1 2">ZT4R6</strain>
    </source>
</reference>
<name>A0A552VAN1_9FLAO</name>
<organism evidence="1 2">
    <name type="scientific">Flavobacterium zepuense</name>
    <dbReference type="NCBI Taxonomy" id="2593302"/>
    <lineage>
        <taxon>Bacteria</taxon>
        <taxon>Pseudomonadati</taxon>
        <taxon>Bacteroidota</taxon>
        <taxon>Flavobacteriia</taxon>
        <taxon>Flavobacteriales</taxon>
        <taxon>Flavobacteriaceae</taxon>
        <taxon>Flavobacterium</taxon>
    </lineage>
</organism>
<dbReference type="PROSITE" id="PS51257">
    <property type="entry name" value="PROKAR_LIPOPROTEIN"/>
    <property type="match status" value="1"/>
</dbReference>
<dbReference type="Gene3D" id="2.60.40.10">
    <property type="entry name" value="Immunoglobulins"/>
    <property type="match status" value="3"/>
</dbReference>
<sequence>MKTINKLFLVIVAVILLCSCEDILEEDISDDTVSIISPQNNQQIESNVANFQWNEIDGADDYRVQIYSSSQVMVLDSLVSTVNFTFALNAGSYQWRVRGENFAYETAYSFPATFTMIESSDLTNQHVQLVSPASGLYTKNTSLTFSWASLSAAEHYELQLINVTDSNTIIHQETELNGTSFTLNTGVITQDAQYQWKVKAVNAETATETQYSTRNFYVDTSVPNQVQNNSPSNNSMADVGDEINFEWTAATDTGIIVSPITFNIQIATDQAFNNIIQSQNISVNNYDYTFTAPGNYYWRVRSTDEAANVGSYSSAFKIEIQ</sequence>
<dbReference type="RefSeq" id="WP_143371762.1">
    <property type="nucleotide sequence ID" value="NZ_VJVZ01000001.1"/>
</dbReference>
<gene>
    <name evidence="1" type="ORF">FMM05_02525</name>
</gene>